<accession>A0A1G6WV47</accession>
<dbReference type="Pfam" id="PF12450">
    <property type="entry name" value="vWF_A"/>
    <property type="match status" value="1"/>
</dbReference>
<dbReference type="PROSITE" id="PS50234">
    <property type="entry name" value="VWFA"/>
    <property type="match status" value="1"/>
</dbReference>
<name>A0A1G6WV47_NIADE</name>
<protein>
    <submittedName>
        <fullName evidence="3">Ca-activated chloride channel family protein</fullName>
    </submittedName>
</protein>
<dbReference type="SUPFAM" id="SSF53300">
    <property type="entry name" value="vWA-like"/>
    <property type="match status" value="1"/>
</dbReference>
<evidence type="ECO:0000259" key="2">
    <source>
        <dbReference type="PROSITE" id="PS50234"/>
    </source>
</evidence>
<dbReference type="Pfam" id="PF00092">
    <property type="entry name" value="VWA"/>
    <property type="match status" value="1"/>
</dbReference>
<keyword evidence="1" id="KW-0732">Signal</keyword>
<dbReference type="OrthoDB" id="9805121at2"/>
<dbReference type="STRING" id="1285928.SAMN04487894_11239"/>
<proteinExistence type="predicted"/>
<evidence type="ECO:0000313" key="4">
    <source>
        <dbReference type="Proteomes" id="UP000198757"/>
    </source>
</evidence>
<evidence type="ECO:0000256" key="1">
    <source>
        <dbReference type="SAM" id="SignalP"/>
    </source>
</evidence>
<sequence>MKRLFFAIAILPWILFACQGAHQRAANYTSSETVAADAVLPEKTAPAEISMNTEGYAAIVENEFRSTVQHPLSTFSVDVDKAAYSNVRRFLNEGRRPPAGAVRIEEMINYFDYDYELPRNKDAFNVITEIAECPWNTQHRLVHIGIRGKEIPRGSLPPSNLVFLVDVSGSMLDEDKLPLLKRSMLLLTDNLRPEDRVAIVAYAGNAGLVLPSTGGENKSAIREAITGLEAGGATAGGAGIQLAYEVAEKNFITNGNNRVLLATDGDFNVGASSDDALVQLIEEKRKTGIFLSILGFGRGNYQDNKMQQLADKGNGNHSYIDDISEAQKVLVNEFGGTLFTIAKDVKIQVEFNAGRVQAYRLIGYENRVLNKEDFNDDGKDAGEIGSGHTVTALYEVIPVGIKNEFEKPVDELKYQRPAGTTTSDELFTLKLRYKNPEADHSQLITVPVADRSIAINKTTDNFRFAAAVAEFGLLLRNSAFRQQSNYEQVLELAKGAMGIDKNGYREAFISLVRKGAALPETGIASAD</sequence>
<dbReference type="RefSeq" id="WP_090391759.1">
    <property type="nucleotide sequence ID" value="NZ_FMZO01000012.1"/>
</dbReference>
<evidence type="ECO:0000313" key="3">
    <source>
        <dbReference type="EMBL" id="SDD69762.1"/>
    </source>
</evidence>
<reference evidence="4" key="1">
    <citation type="submission" date="2016-10" db="EMBL/GenBank/DDBJ databases">
        <authorList>
            <person name="Varghese N."/>
            <person name="Submissions S."/>
        </authorList>
    </citation>
    <scope>NUCLEOTIDE SEQUENCE [LARGE SCALE GENOMIC DNA]</scope>
    <source>
        <strain evidence="4">DSM 25811 / CCM 8410 / LMG 26954 / E90</strain>
    </source>
</reference>
<dbReference type="PANTHER" id="PTHR10579">
    <property type="entry name" value="CALCIUM-ACTIVATED CHLORIDE CHANNEL REGULATOR"/>
    <property type="match status" value="1"/>
</dbReference>
<dbReference type="InterPro" id="IPR002035">
    <property type="entry name" value="VWF_A"/>
</dbReference>
<dbReference type="InterPro" id="IPR021908">
    <property type="entry name" value="YfbK_C"/>
</dbReference>
<dbReference type="Pfam" id="PF12034">
    <property type="entry name" value="YfbK_C"/>
    <property type="match status" value="1"/>
</dbReference>
<feature type="domain" description="VWFA" evidence="2">
    <location>
        <begin position="160"/>
        <end position="338"/>
    </location>
</feature>
<dbReference type="Proteomes" id="UP000198757">
    <property type="component" value="Unassembled WGS sequence"/>
</dbReference>
<dbReference type="InterPro" id="IPR022156">
    <property type="entry name" value="Uncharacterised_YfbK_N"/>
</dbReference>
<dbReference type="SMART" id="SM00327">
    <property type="entry name" value="VWA"/>
    <property type="match status" value="1"/>
</dbReference>
<keyword evidence="4" id="KW-1185">Reference proteome</keyword>
<dbReference type="Gene3D" id="3.40.50.410">
    <property type="entry name" value="von Willebrand factor, type A domain"/>
    <property type="match status" value="1"/>
</dbReference>
<dbReference type="EMBL" id="FMZO01000012">
    <property type="protein sequence ID" value="SDD69762.1"/>
    <property type="molecule type" value="Genomic_DNA"/>
</dbReference>
<feature type="chain" id="PRO_5011723919" evidence="1">
    <location>
        <begin position="18"/>
        <end position="527"/>
    </location>
</feature>
<dbReference type="InterPro" id="IPR036465">
    <property type="entry name" value="vWFA_dom_sf"/>
</dbReference>
<gene>
    <name evidence="3" type="ORF">SAMN04487894_11239</name>
</gene>
<dbReference type="PANTHER" id="PTHR10579:SF43">
    <property type="entry name" value="ZINC FINGER (C3HC4-TYPE RING FINGER) FAMILY PROTEIN"/>
    <property type="match status" value="1"/>
</dbReference>
<dbReference type="PROSITE" id="PS51257">
    <property type="entry name" value="PROKAR_LIPOPROTEIN"/>
    <property type="match status" value="1"/>
</dbReference>
<dbReference type="AlphaFoldDB" id="A0A1G6WV47"/>
<dbReference type="CDD" id="cd01465">
    <property type="entry name" value="vWA_subgroup"/>
    <property type="match status" value="1"/>
</dbReference>
<dbReference type="InterPro" id="IPR051266">
    <property type="entry name" value="CLCR"/>
</dbReference>
<feature type="signal peptide" evidence="1">
    <location>
        <begin position="1"/>
        <end position="17"/>
    </location>
</feature>
<organism evidence="3 4">
    <name type="scientific">Niabella drilacis (strain DSM 25811 / CCM 8410 / CCUG 62505 / LMG 26954 / E90)</name>
    <dbReference type="NCBI Taxonomy" id="1285928"/>
    <lineage>
        <taxon>Bacteria</taxon>
        <taxon>Pseudomonadati</taxon>
        <taxon>Bacteroidota</taxon>
        <taxon>Chitinophagia</taxon>
        <taxon>Chitinophagales</taxon>
        <taxon>Chitinophagaceae</taxon>
        <taxon>Niabella</taxon>
    </lineage>
</organism>